<accession>A0A494TL39</accession>
<dbReference type="UniPathway" id="UPA00115">
    <property type="reaction ID" value="UER00412"/>
</dbReference>
<dbReference type="NCBIfam" id="NF001924">
    <property type="entry name" value="PRK00702.1"/>
    <property type="match status" value="1"/>
</dbReference>
<dbReference type="EC" id="5.3.1.6" evidence="3"/>
<dbReference type="FunFam" id="3.40.50.1360:FF:000001">
    <property type="entry name" value="Ribose-5-phosphate isomerase A"/>
    <property type="match status" value="1"/>
</dbReference>
<dbReference type="OrthoDB" id="5870696at2"/>
<dbReference type="EMBL" id="CP032829">
    <property type="protein sequence ID" value="AYJ85825.1"/>
    <property type="molecule type" value="Genomic_DNA"/>
</dbReference>
<dbReference type="GO" id="GO:0004751">
    <property type="term" value="F:ribose-5-phosphate isomerase activity"/>
    <property type="evidence" value="ECO:0007669"/>
    <property type="project" value="UniProtKB-UniRule"/>
</dbReference>
<sequence length="233" mass="24780">MTSPAIDYDREKRLAAIAAVAEVQQDMIVGLGTGSTVAFALDALAERCRSGLKIRTVATSLRTEALLRQSSMEILDFSKLSTVDLCIDGIDEIDGACHAIKGAGGAMLREKIVASAAMRMIAIADSRKAVDRLGSAPVPVETLPFALGYVTSRILQLGGRPVLRQTALHEPYRTDQGNAVLDCSFDRIDAPDVLAATISAIAGVLGHGLFVDEIDALYIARGTVVEKRERQAA</sequence>
<proteinExistence type="inferred from homology"/>
<comment type="subunit">
    <text evidence="3">Homodimer.</text>
</comment>
<dbReference type="InterPro" id="IPR004788">
    <property type="entry name" value="Ribose5P_isomerase_type_A"/>
</dbReference>
<dbReference type="Pfam" id="PF06026">
    <property type="entry name" value="Rib_5-P_isom_A"/>
    <property type="match status" value="1"/>
</dbReference>
<dbReference type="PANTHER" id="PTHR11934">
    <property type="entry name" value="RIBOSE-5-PHOSPHATE ISOMERASE"/>
    <property type="match status" value="1"/>
</dbReference>
<evidence type="ECO:0000256" key="2">
    <source>
        <dbReference type="ARBA" id="ARBA00023235"/>
    </source>
</evidence>
<protein>
    <recommendedName>
        <fullName evidence="3">Ribose-5-phosphate isomerase A</fullName>
        <ecNumber evidence="3">5.3.1.6</ecNumber>
    </recommendedName>
    <alternativeName>
        <fullName evidence="3">Phosphoriboisomerase A</fullName>
        <shortName evidence="3">PRI</shortName>
    </alternativeName>
</protein>
<keyword evidence="2 3" id="KW-0413">Isomerase</keyword>
<organism evidence="4 5">
    <name type="scientific">Sphingomonas paeninsulae</name>
    <dbReference type="NCBI Taxonomy" id="2319844"/>
    <lineage>
        <taxon>Bacteria</taxon>
        <taxon>Pseudomonadati</taxon>
        <taxon>Pseudomonadota</taxon>
        <taxon>Alphaproteobacteria</taxon>
        <taxon>Sphingomonadales</taxon>
        <taxon>Sphingomonadaceae</taxon>
        <taxon>Sphingomonas</taxon>
    </lineage>
</organism>
<dbReference type="InterPro" id="IPR020672">
    <property type="entry name" value="Ribose5P_isomerase_typA_subgr"/>
</dbReference>
<comment type="pathway">
    <text evidence="3">Carbohydrate degradation; pentose phosphate pathway; D-ribose 5-phosphate from D-ribulose 5-phosphate (non-oxidative stage): step 1/1.</text>
</comment>
<dbReference type="KEGG" id="spha:D3Y57_07355"/>
<feature type="binding site" evidence="3">
    <location>
        <begin position="88"/>
        <end position="91"/>
    </location>
    <ligand>
        <name>substrate</name>
    </ligand>
</feature>
<dbReference type="SUPFAM" id="SSF100950">
    <property type="entry name" value="NagB/RpiA/CoA transferase-like"/>
    <property type="match status" value="1"/>
</dbReference>
<dbReference type="InterPro" id="IPR037171">
    <property type="entry name" value="NagB/RpiA_transferase-like"/>
</dbReference>
<dbReference type="HAMAP" id="MF_00170">
    <property type="entry name" value="Rib_5P_isom_A"/>
    <property type="match status" value="1"/>
</dbReference>
<keyword evidence="5" id="KW-1185">Reference proteome</keyword>
<dbReference type="PANTHER" id="PTHR11934:SF0">
    <property type="entry name" value="RIBOSE-5-PHOSPHATE ISOMERASE"/>
    <property type="match status" value="1"/>
</dbReference>
<dbReference type="RefSeq" id="WP_121152450.1">
    <property type="nucleotide sequence ID" value="NZ_CP032829.1"/>
</dbReference>
<feature type="active site" description="Proton acceptor" evidence="3">
    <location>
        <position position="110"/>
    </location>
</feature>
<evidence type="ECO:0000256" key="1">
    <source>
        <dbReference type="ARBA" id="ARBA00001713"/>
    </source>
</evidence>
<dbReference type="Proteomes" id="UP000276254">
    <property type="component" value="Chromosome"/>
</dbReference>
<dbReference type="SUPFAM" id="SSF75445">
    <property type="entry name" value="D-ribose-5-phosphate isomerase (RpiA), lid domain"/>
    <property type="match status" value="1"/>
</dbReference>
<dbReference type="AlphaFoldDB" id="A0A494TL39"/>
<reference evidence="4 5" key="1">
    <citation type="submission" date="2018-09" db="EMBL/GenBank/DDBJ databases">
        <title>Sphingomonas peninsula sp. nov., isolated from fildes peninsula, Antarctic soil.</title>
        <authorList>
            <person name="Yingchao G."/>
        </authorList>
    </citation>
    <scope>NUCLEOTIDE SEQUENCE [LARGE SCALE GENOMIC DNA]</scope>
    <source>
        <strain evidence="4 5">YZ-8</strain>
    </source>
</reference>
<feature type="binding site" evidence="3">
    <location>
        <begin position="101"/>
        <end position="104"/>
    </location>
    <ligand>
        <name>substrate</name>
    </ligand>
</feature>
<feature type="binding site" evidence="3">
    <location>
        <begin position="33"/>
        <end position="36"/>
    </location>
    <ligand>
        <name>substrate</name>
    </ligand>
</feature>
<evidence type="ECO:0000313" key="5">
    <source>
        <dbReference type="Proteomes" id="UP000276254"/>
    </source>
</evidence>
<comment type="similarity">
    <text evidence="3">Belongs to the ribose 5-phosphate isomerase family.</text>
</comment>
<feature type="binding site" evidence="3">
    <location>
        <position position="128"/>
    </location>
    <ligand>
        <name>substrate</name>
    </ligand>
</feature>
<dbReference type="GO" id="GO:0005829">
    <property type="term" value="C:cytosol"/>
    <property type="evidence" value="ECO:0007669"/>
    <property type="project" value="TreeGrafter"/>
</dbReference>
<comment type="catalytic activity">
    <reaction evidence="1 3">
        <text>aldehydo-D-ribose 5-phosphate = D-ribulose 5-phosphate</text>
        <dbReference type="Rhea" id="RHEA:14657"/>
        <dbReference type="ChEBI" id="CHEBI:58121"/>
        <dbReference type="ChEBI" id="CHEBI:58273"/>
        <dbReference type="EC" id="5.3.1.6"/>
    </reaction>
</comment>
<name>A0A494TL39_SPHPE</name>
<comment type="function">
    <text evidence="3">Catalyzes the reversible conversion of ribose-5-phosphate to ribulose 5-phosphate.</text>
</comment>
<dbReference type="CDD" id="cd01398">
    <property type="entry name" value="RPI_A"/>
    <property type="match status" value="1"/>
</dbReference>
<dbReference type="NCBIfam" id="TIGR00021">
    <property type="entry name" value="rpiA"/>
    <property type="match status" value="1"/>
</dbReference>
<dbReference type="Gene3D" id="3.30.70.260">
    <property type="match status" value="1"/>
</dbReference>
<gene>
    <name evidence="3 4" type="primary">rpiA</name>
    <name evidence="4" type="ORF">D3Y57_07355</name>
</gene>
<evidence type="ECO:0000313" key="4">
    <source>
        <dbReference type="EMBL" id="AYJ85825.1"/>
    </source>
</evidence>
<dbReference type="Gene3D" id="3.40.50.1360">
    <property type="match status" value="1"/>
</dbReference>
<evidence type="ECO:0000256" key="3">
    <source>
        <dbReference type="HAMAP-Rule" id="MF_00170"/>
    </source>
</evidence>
<dbReference type="GO" id="GO:0009052">
    <property type="term" value="P:pentose-phosphate shunt, non-oxidative branch"/>
    <property type="evidence" value="ECO:0007669"/>
    <property type="project" value="UniProtKB-UniRule"/>
</dbReference>
<dbReference type="GO" id="GO:0006014">
    <property type="term" value="P:D-ribose metabolic process"/>
    <property type="evidence" value="ECO:0007669"/>
    <property type="project" value="TreeGrafter"/>
</dbReference>